<organism evidence="1 2">
    <name type="scientific">Ladona fulva</name>
    <name type="common">Scarce chaser dragonfly</name>
    <name type="synonym">Libellula fulva</name>
    <dbReference type="NCBI Taxonomy" id="123851"/>
    <lineage>
        <taxon>Eukaryota</taxon>
        <taxon>Metazoa</taxon>
        <taxon>Ecdysozoa</taxon>
        <taxon>Arthropoda</taxon>
        <taxon>Hexapoda</taxon>
        <taxon>Insecta</taxon>
        <taxon>Pterygota</taxon>
        <taxon>Palaeoptera</taxon>
        <taxon>Odonata</taxon>
        <taxon>Epiprocta</taxon>
        <taxon>Anisoptera</taxon>
        <taxon>Libelluloidea</taxon>
        <taxon>Libellulidae</taxon>
        <taxon>Ladona</taxon>
    </lineage>
</organism>
<protein>
    <submittedName>
        <fullName evidence="1">Uncharacterized protein</fullName>
    </submittedName>
</protein>
<reference evidence="1" key="2">
    <citation type="submission" date="2017-10" db="EMBL/GenBank/DDBJ databases">
        <title>Ladona fulva Genome sequencing and assembly.</title>
        <authorList>
            <person name="Murali S."/>
            <person name="Richards S."/>
            <person name="Bandaranaike D."/>
            <person name="Bellair M."/>
            <person name="Blankenburg K."/>
            <person name="Chao H."/>
            <person name="Dinh H."/>
            <person name="Doddapaneni H."/>
            <person name="Dugan-Rocha S."/>
            <person name="Elkadiri S."/>
            <person name="Gnanaolivu R."/>
            <person name="Hernandez B."/>
            <person name="Skinner E."/>
            <person name="Javaid M."/>
            <person name="Lee S."/>
            <person name="Li M."/>
            <person name="Ming W."/>
            <person name="Munidasa M."/>
            <person name="Muniz J."/>
            <person name="Nguyen L."/>
            <person name="Hughes D."/>
            <person name="Osuji N."/>
            <person name="Pu L.-L."/>
            <person name="Puazo M."/>
            <person name="Qu C."/>
            <person name="Quiroz J."/>
            <person name="Raj R."/>
            <person name="Weissenberger G."/>
            <person name="Xin Y."/>
            <person name="Zou X."/>
            <person name="Han Y."/>
            <person name="Worley K."/>
            <person name="Muzny D."/>
            <person name="Gibbs R."/>
        </authorList>
    </citation>
    <scope>NUCLEOTIDE SEQUENCE</scope>
    <source>
        <strain evidence="1">Sampled in the wild</strain>
    </source>
</reference>
<dbReference type="Proteomes" id="UP000792457">
    <property type="component" value="Unassembled WGS sequence"/>
</dbReference>
<dbReference type="AlphaFoldDB" id="A0A8K0P3D0"/>
<accession>A0A8K0P3D0</accession>
<comment type="caution">
    <text evidence="1">The sequence shown here is derived from an EMBL/GenBank/DDBJ whole genome shotgun (WGS) entry which is preliminary data.</text>
</comment>
<evidence type="ECO:0000313" key="1">
    <source>
        <dbReference type="EMBL" id="KAG8232161.1"/>
    </source>
</evidence>
<dbReference type="EMBL" id="KZ308599">
    <property type="protein sequence ID" value="KAG8232161.1"/>
    <property type="molecule type" value="Genomic_DNA"/>
</dbReference>
<sequence>MFRKLCQTGAMTVQIAAYIATCTFSDGARSYLRIMRVIGINMWGRLELNIAIEDQRHFSGAEHRTQEVTREGRLRKRHVKLASDEAVEEYSYGPGADELWLVQSLIKYK</sequence>
<keyword evidence="2" id="KW-1185">Reference proteome</keyword>
<evidence type="ECO:0000313" key="2">
    <source>
        <dbReference type="Proteomes" id="UP000792457"/>
    </source>
</evidence>
<proteinExistence type="predicted"/>
<reference evidence="1" key="1">
    <citation type="submission" date="2013-04" db="EMBL/GenBank/DDBJ databases">
        <authorList>
            <person name="Qu J."/>
            <person name="Murali S.C."/>
            <person name="Bandaranaike D."/>
            <person name="Bellair M."/>
            <person name="Blankenburg K."/>
            <person name="Chao H."/>
            <person name="Dinh H."/>
            <person name="Doddapaneni H."/>
            <person name="Downs B."/>
            <person name="Dugan-Rocha S."/>
            <person name="Elkadiri S."/>
            <person name="Gnanaolivu R.D."/>
            <person name="Hernandez B."/>
            <person name="Javaid M."/>
            <person name="Jayaseelan J.C."/>
            <person name="Lee S."/>
            <person name="Li M."/>
            <person name="Ming W."/>
            <person name="Munidasa M."/>
            <person name="Muniz J."/>
            <person name="Nguyen L."/>
            <person name="Ongeri F."/>
            <person name="Osuji N."/>
            <person name="Pu L.-L."/>
            <person name="Puazo M."/>
            <person name="Qu C."/>
            <person name="Quiroz J."/>
            <person name="Raj R."/>
            <person name="Weissenberger G."/>
            <person name="Xin Y."/>
            <person name="Zou X."/>
            <person name="Han Y."/>
            <person name="Richards S."/>
            <person name="Worley K."/>
            <person name="Muzny D."/>
            <person name="Gibbs R."/>
        </authorList>
    </citation>
    <scope>NUCLEOTIDE SEQUENCE</scope>
    <source>
        <strain evidence="1">Sampled in the wild</strain>
    </source>
</reference>
<gene>
    <name evidence="1" type="ORF">J437_LFUL012233</name>
</gene>
<dbReference type="OrthoDB" id="7695519at2759"/>
<name>A0A8K0P3D0_LADFU</name>